<name>A0AAV7JJ56_9METZ</name>
<dbReference type="SUPFAM" id="SSF47459">
    <property type="entry name" value="HLH, helix-loop-helix DNA-binding domain"/>
    <property type="match status" value="1"/>
</dbReference>
<evidence type="ECO:0008006" key="5">
    <source>
        <dbReference type="Google" id="ProtNLM"/>
    </source>
</evidence>
<proteinExistence type="predicted"/>
<comment type="caution">
    <text evidence="3">The sequence shown here is derived from an EMBL/GenBank/DDBJ whole genome shotgun (WGS) entry which is preliminary data.</text>
</comment>
<evidence type="ECO:0000313" key="4">
    <source>
        <dbReference type="Proteomes" id="UP001165289"/>
    </source>
</evidence>
<dbReference type="EMBL" id="JAKMXF010000323">
    <property type="protein sequence ID" value="KAI6648992.1"/>
    <property type="molecule type" value="Genomic_DNA"/>
</dbReference>
<dbReference type="AlphaFoldDB" id="A0AAV7JJ56"/>
<gene>
    <name evidence="3" type="ORF">LOD99_6875</name>
</gene>
<keyword evidence="1" id="KW-0175">Coiled coil</keyword>
<organism evidence="3 4">
    <name type="scientific">Oopsacas minuta</name>
    <dbReference type="NCBI Taxonomy" id="111878"/>
    <lineage>
        <taxon>Eukaryota</taxon>
        <taxon>Metazoa</taxon>
        <taxon>Porifera</taxon>
        <taxon>Hexactinellida</taxon>
        <taxon>Hexasterophora</taxon>
        <taxon>Lyssacinosida</taxon>
        <taxon>Leucopsacidae</taxon>
        <taxon>Oopsacas</taxon>
    </lineage>
</organism>
<evidence type="ECO:0000313" key="3">
    <source>
        <dbReference type="EMBL" id="KAI6648992.1"/>
    </source>
</evidence>
<evidence type="ECO:0000256" key="1">
    <source>
        <dbReference type="SAM" id="Coils"/>
    </source>
</evidence>
<dbReference type="Proteomes" id="UP001165289">
    <property type="component" value="Unassembled WGS sequence"/>
</dbReference>
<dbReference type="InterPro" id="IPR036638">
    <property type="entry name" value="HLH_DNA-bd_sf"/>
</dbReference>
<reference evidence="3 4" key="1">
    <citation type="journal article" date="2023" name="BMC Biol.">
        <title>The compact genome of the sponge Oopsacas minuta (Hexactinellida) is lacking key metazoan core genes.</title>
        <authorList>
            <person name="Santini S."/>
            <person name="Schenkelaars Q."/>
            <person name="Jourda C."/>
            <person name="Duchesne M."/>
            <person name="Belahbib H."/>
            <person name="Rocher C."/>
            <person name="Selva M."/>
            <person name="Riesgo A."/>
            <person name="Vervoort M."/>
            <person name="Leys S.P."/>
            <person name="Kodjabachian L."/>
            <person name="Le Bivic A."/>
            <person name="Borchiellini C."/>
            <person name="Claverie J.M."/>
            <person name="Renard E."/>
        </authorList>
    </citation>
    <scope>NUCLEOTIDE SEQUENCE [LARGE SCALE GENOMIC DNA]</scope>
    <source>
        <strain evidence="3">SPO-2</strain>
    </source>
</reference>
<accession>A0AAV7JJ56</accession>
<keyword evidence="4" id="KW-1185">Reference proteome</keyword>
<dbReference type="GO" id="GO:0046983">
    <property type="term" value="F:protein dimerization activity"/>
    <property type="evidence" value="ECO:0007669"/>
    <property type="project" value="InterPro"/>
</dbReference>
<feature type="compositionally biased region" description="Polar residues" evidence="2">
    <location>
        <begin position="304"/>
        <end position="321"/>
    </location>
</feature>
<protein>
    <recommendedName>
        <fullName evidence="5">BHLH domain-containing protein</fullName>
    </recommendedName>
</protein>
<feature type="region of interest" description="Disordered" evidence="2">
    <location>
        <begin position="304"/>
        <end position="324"/>
    </location>
</feature>
<evidence type="ECO:0000256" key="2">
    <source>
        <dbReference type="SAM" id="MobiDB-lite"/>
    </source>
</evidence>
<sequence>MRREFIHSFGRYTISKSVFLSEAYRRLIGDVSATPPVEEEEVNSRVFTLLETEDPDLIWDFRIQNTGRPESYTVFLEECKRYLETSIEIAVDEHRHDAVDNGEVVTHLAHAFSMRDMFDQVCKRCPEGTPLPSIQWFSVKKYGELDCGICKVPCLSKDIFCNIHHLPDLIPHYAKYKDFEDVYGSQTSEEHRPFLLCHRPKHCGSTLADLEGEEDLIQRSVFVKANLTCNTLIEIPYFTAGYGSICYCYGDDNELQTGLKYLICLSYLRKIVECLQIRLMQLEEQVTAQQRILHPFFEHFRNPLSSSPKSNTTADSVSPVPSSKRFCNHSNSNNPRITEGPLPCGLSNSNTLIPISLPLPIQSPPISLRYSSDHKRRFGIKSMLEQLEAKLPKNSVDGTRLSNASLLLRAAEFAKSLRSKVS</sequence>
<feature type="coiled-coil region" evidence="1">
    <location>
        <begin position="265"/>
        <end position="292"/>
    </location>
</feature>